<gene>
    <name evidence="1" type="ORF">BJ971_000576</name>
</gene>
<evidence type="ECO:0000313" key="2">
    <source>
        <dbReference type="Proteomes" id="UP000578112"/>
    </source>
</evidence>
<dbReference type="Pfam" id="PF09965">
    <property type="entry name" value="DUF2199"/>
    <property type="match status" value="1"/>
</dbReference>
<evidence type="ECO:0000313" key="1">
    <source>
        <dbReference type="EMBL" id="MBB4760020.1"/>
    </source>
</evidence>
<dbReference type="Proteomes" id="UP000578112">
    <property type="component" value="Unassembled WGS sequence"/>
</dbReference>
<keyword evidence="2" id="KW-1185">Reference proteome</keyword>
<dbReference type="EMBL" id="JACHNH010000001">
    <property type="protein sequence ID" value="MBB4760020.1"/>
    <property type="molecule type" value="Genomic_DNA"/>
</dbReference>
<organism evidence="1 2">
    <name type="scientific">Actinoplanes digitatis</name>
    <dbReference type="NCBI Taxonomy" id="1868"/>
    <lineage>
        <taxon>Bacteria</taxon>
        <taxon>Bacillati</taxon>
        <taxon>Actinomycetota</taxon>
        <taxon>Actinomycetes</taxon>
        <taxon>Micromonosporales</taxon>
        <taxon>Micromonosporaceae</taxon>
        <taxon>Actinoplanes</taxon>
    </lineage>
</organism>
<dbReference type="InterPro" id="IPR018697">
    <property type="entry name" value="DUF2199"/>
</dbReference>
<dbReference type="AlphaFoldDB" id="A0A7W7HSJ0"/>
<dbReference type="RefSeq" id="WP_184989541.1">
    <property type="nucleotide sequence ID" value="NZ_BOMK01000043.1"/>
</dbReference>
<protein>
    <submittedName>
        <fullName evidence="1">Uncharacterized protein</fullName>
    </submittedName>
</protein>
<sequence length="296" mass="33211">MPDHLPDCPCCHGALSPVEFAIRSAWPDPMLALSEAEREATWGNHHLRQADGIGAFVRCLMPVRLTGGGSIEFSVWLQVDPDSLRHAHEIWETPAYADLRLEGTVSNDVKPWDDLLGAPGRAEVRELESIPYLVADEGTLLYRILHEEWDHDEVLSRLTPALPTPVRQRITERWSLERSAGLELKWHENRLYFAGPGRTVHLDSLGPPPGLSPADVITALTEDAPRDRDGELTEEDGDLRRHAFWRPALGDGRIVHNLHGFVAVPGSVLHLVCVYDDPDSLDWAQRVWRSVRPEKG</sequence>
<proteinExistence type="predicted"/>
<reference evidence="1 2" key="1">
    <citation type="submission" date="2020-08" db="EMBL/GenBank/DDBJ databases">
        <title>Sequencing the genomes of 1000 actinobacteria strains.</title>
        <authorList>
            <person name="Klenk H.-P."/>
        </authorList>
    </citation>
    <scope>NUCLEOTIDE SEQUENCE [LARGE SCALE GENOMIC DNA]</scope>
    <source>
        <strain evidence="1 2">DSM 43149</strain>
    </source>
</reference>
<comment type="caution">
    <text evidence="1">The sequence shown here is derived from an EMBL/GenBank/DDBJ whole genome shotgun (WGS) entry which is preliminary data.</text>
</comment>
<name>A0A7W7HSJ0_9ACTN</name>
<accession>A0A7W7HSJ0</accession>